<dbReference type="InterPro" id="IPR050832">
    <property type="entry name" value="Bact_Acetyltransf"/>
</dbReference>
<dbReference type="Gene3D" id="3.40.630.30">
    <property type="match status" value="1"/>
</dbReference>
<reference evidence="5" key="1">
    <citation type="submission" date="2016-10" db="EMBL/GenBank/DDBJ databases">
        <authorList>
            <person name="Varghese N."/>
            <person name="Submissions S."/>
        </authorList>
    </citation>
    <scope>NUCLEOTIDE SEQUENCE [LARGE SCALE GENOMIC DNA]</scope>
    <source>
        <strain evidence="5">CGMCC 1.8975</strain>
    </source>
</reference>
<dbReference type="InterPro" id="IPR000182">
    <property type="entry name" value="GNAT_dom"/>
</dbReference>
<sequence>MTFFFDLSSLLSLTSPVSLRLATPTDLPNLLALLAQVVPLMLAAGNRQWSADYPNEAVFRADMEAGHLWVAELEGQLAGFAALTHNHQDAEYAQADWDFAEPALVTHRLAVAPAAQGRGVAAALLAQAETLARQQGLRALRVDTNSENAATQQLFPKLGYRFAGEITLAFRPGLRFFCYEKRLA</sequence>
<dbReference type="Pfam" id="PF00583">
    <property type="entry name" value="Acetyltransf_1"/>
    <property type="match status" value="1"/>
</dbReference>
<dbReference type="CDD" id="cd04301">
    <property type="entry name" value="NAT_SF"/>
    <property type="match status" value="1"/>
</dbReference>
<dbReference type="PROSITE" id="PS51186">
    <property type="entry name" value="GNAT"/>
    <property type="match status" value="1"/>
</dbReference>
<name>A0A1H3HNP8_9BACT</name>
<dbReference type="AlphaFoldDB" id="A0A1H3HNP8"/>
<keyword evidence="2 4" id="KW-0012">Acyltransferase</keyword>
<organism evidence="4 5">
    <name type="scientific">Hymenobacter psychrophilus</name>
    <dbReference type="NCBI Taxonomy" id="651662"/>
    <lineage>
        <taxon>Bacteria</taxon>
        <taxon>Pseudomonadati</taxon>
        <taxon>Bacteroidota</taxon>
        <taxon>Cytophagia</taxon>
        <taxon>Cytophagales</taxon>
        <taxon>Hymenobacteraceae</taxon>
        <taxon>Hymenobacter</taxon>
    </lineage>
</organism>
<accession>A0A1H3HNP8</accession>
<dbReference type="InterPro" id="IPR016181">
    <property type="entry name" value="Acyl_CoA_acyltransferase"/>
</dbReference>
<gene>
    <name evidence="4" type="ORF">SAMN04488069_10680</name>
</gene>
<keyword evidence="1 4" id="KW-0808">Transferase</keyword>
<keyword evidence="5" id="KW-1185">Reference proteome</keyword>
<evidence type="ECO:0000313" key="5">
    <source>
        <dbReference type="Proteomes" id="UP000199249"/>
    </source>
</evidence>
<dbReference type="EMBL" id="FNOV01000006">
    <property type="protein sequence ID" value="SDY17123.1"/>
    <property type="molecule type" value="Genomic_DNA"/>
</dbReference>
<dbReference type="Proteomes" id="UP000199249">
    <property type="component" value="Unassembled WGS sequence"/>
</dbReference>
<dbReference type="STRING" id="651662.SAMN04488069_10680"/>
<dbReference type="PANTHER" id="PTHR43877:SF2">
    <property type="entry name" value="AMINOALKYLPHOSPHONATE N-ACETYLTRANSFERASE-RELATED"/>
    <property type="match status" value="1"/>
</dbReference>
<proteinExistence type="predicted"/>
<evidence type="ECO:0000313" key="4">
    <source>
        <dbReference type="EMBL" id="SDY17123.1"/>
    </source>
</evidence>
<evidence type="ECO:0000259" key="3">
    <source>
        <dbReference type="PROSITE" id="PS51186"/>
    </source>
</evidence>
<evidence type="ECO:0000256" key="1">
    <source>
        <dbReference type="ARBA" id="ARBA00022679"/>
    </source>
</evidence>
<dbReference type="SUPFAM" id="SSF55729">
    <property type="entry name" value="Acyl-CoA N-acyltransferases (Nat)"/>
    <property type="match status" value="1"/>
</dbReference>
<feature type="domain" description="N-acetyltransferase" evidence="3">
    <location>
        <begin position="17"/>
        <end position="184"/>
    </location>
</feature>
<evidence type="ECO:0000256" key="2">
    <source>
        <dbReference type="ARBA" id="ARBA00023315"/>
    </source>
</evidence>
<dbReference type="OrthoDB" id="9796381at2"/>
<dbReference type="PANTHER" id="PTHR43877">
    <property type="entry name" value="AMINOALKYLPHOSPHONATE N-ACETYLTRANSFERASE-RELATED-RELATED"/>
    <property type="match status" value="1"/>
</dbReference>
<dbReference type="GO" id="GO:0016747">
    <property type="term" value="F:acyltransferase activity, transferring groups other than amino-acyl groups"/>
    <property type="evidence" value="ECO:0007669"/>
    <property type="project" value="InterPro"/>
</dbReference>
<protein>
    <submittedName>
        <fullName evidence="4">L-amino acid N-acyltransferase YncA</fullName>
    </submittedName>
</protein>